<protein>
    <submittedName>
        <fullName evidence="2">Predicted protein</fullName>
    </submittedName>
</protein>
<evidence type="ECO:0000313" key="2">
    <source>
        <dbReference type="EMBL" id="BAK06328.1"/>
    </source>
</evidence>
<feature type="region of interest" description="Disordered" evidence="1">
    <location>
        <begin position="1"/>
        <end position="23"/>
    </location>
</feature>
<feature type="compositionally biased region" description="Basic and acidic residues" evidence="1">
    <location>
        <begin position="67"/>
        <end position="86"/>
    </location>
</feature>
<reference evidence="2" key="1">
    <citation type="journal article" date="2011" name="Plant Physiol.">
        <title>Comprehensive sequence analysis of 24,783 barley full-length cDNAs derived from 12 clone libraries.</title>
        <authorList>
            <person name="Matsumoto T."/>
            <person name="Tanaka T."/>
            <person name="Sakai H."/>
            <person name="Amano N."/>
            <person name="Kanamori H."/>
            <person name="Kurita K."/>
            <person name="Kikuta A."/>
            <person name="Kamiya K."/>
            <person name="Yamamoto M."/>
            <person name="Ikawa H."/>
            <person name="Fujii N."/>
            <person name="Hori K."/>
            <person name="Itoh T."/>
            <person name="Sato K."/>
        </authorList>
    </citation>
    <scope>NUCLEOTIDE SEQUENCE</scope>
    <source>
        <tissue evidence="2">Flower</tissue>
    </source>
</reference>
<dbReference type="AlphaFoldDB" id="F2EG56"/>
<name>F2EG56_HORVV</name>
<sequence>MSFPRRTQDRPWPPRVRQEEDALTRVDPLKLSASWAARVESARLTHSGSSYGTLRPQGKYERHRHGDYRLGDAKEYEHRRHEDRRLPQHWKQQPRRCSTSCRSSRSPTCIDCMSDEPVVPSADCWRVVEDEVDGSANRGHE</sequence>
<organism evidence="2">
    <name type="scientific">Hordeum vulgare subsp. vulgare</name>
    <name type="common">Domesticated barley</name>
    <dbReference type="NCBI Taxonomy" id="112509"/>
    <lineage>
        <taxon>Eukaryota</taxon>
        <taxon>Viridiplantae</taxon>
        <taxon>Streptophyta</taxon>
        <taxon>Embryophyta</taxon>
        <taxon>Tracheophyta</taxon>
        <taxon>Spermatophyta</taxon>
        <taxon>Magnoliopsida</taxon>
        <taxon>Liliopsida</taxon>
        <taxon>Poales</taxon>
        <taxon>Poaceae</taxon>
        <taxon>BOP clade</taxon>
        <taxon>Pooideae</taxon>
        <taxon>Triticodae</taxon>
        <taxon>Triticeae</taxon>
        <taxon>Hordeinae</taxon>
        <taxon>Hordeum</taxon>
    </lineage>
</organism>
<evidence type="ECO:0000256" key="1">
    <source>
        <dbReference type="SAM" id="MobiDB-lite"/>
    </source>
</evidence>
<dbReference type="EMBL" id="AK375133">
    <property type="protein sequence ID" value="BAK06328.1"/>
    <property type="molecule type" value="mRNA"/>
</dbReference>
<accession>F2EG56</accession>
<proteinExistence type="evidence at transcript level"/>
<feature type="region of interest" description="Disordered" evidence="1">
    <location>
        <begin position="45"/>
        <end position="107"/>
    </location>
</feature>
<feature type="compositionally biased region" description="Low complexity" evidence="1">
    <location>
        <begin position="95"/>
        <end position="107"/>
    </location>
</feature>